<feature type="domain" description="Protein-glutamine gamma-glutamyltransferase-like C-terminal" evidence="2">
    <location>
        <begin position="124"/>
        <end position="187"/>
    </location>
</feature>
<dbReference type="Pfam" id="PF13559">
    <property type="entry name" value="DUF4129"/>
    <property type="match status" value="1"/>
</dbReference>
<sequence>MLAIDTDDARRELSDELWNPVYAGSWWERFKGWLADQLLIETGDVDLSTVFLVLAALATLAVGIGVVVAMRRRARQRAAAETGDAVFEGEHALTAREYRERAEAHAVAGRFDAAALDRYRAIGADAIEARLVTDSPDLTAHEVGAALARSYPDHADRAWRAGVLFDLVRYGGGHADADDVRALADLDAALLEASPVTGGRRDALPAVPR</sequence>
<feature type="transmembrane region" description="Helical" evidence="1">
    <location>
        <begin position="47"/>
        <end position="69"/>
    </location>
</feature>
<dbReference type="RefSeq" id="WP_284302626.1">
    <property type="nucleotide sequence ID" value="NZ_BSUO01000001.1"/>
</dbReference>
<gene>
    <name evidence="3" type="ORF">GCM10025883_06080</name>
</gene>
<keyword evidence="1" id="KW-1133">Transmembrane helix</keyword>
<evidence type="ECO:0000313" key="4">
    <source>
        <dbReference type="Proteomes" id="UP001157126"/>
    </source>
</evidence>
<organism evidence="3 4">
    <name type="scientific">Mobilicoccus caccae</name>
    <dbReference type="NCBI Taxonomy" id="1859295"/>
    <lineage>
        <taxon>Bacteria</taxon>
        <taxon>Bacillati</taxon>
        <taxon>Actinomycetota</taxon>
        <taxon>Actinomycetes</taxon>
        <taxon>Micrococcales</taxon>
        <taxon>Dermatophilaceae</taxon>
        <taxon>Mobilicoccus</taxon>
    </lineage>
</organism>
<reference evidence="4" key="1">
    <citation type="journal article" date="2019" name="Int. J. Syst. Evol. Microbiol.">
        <title>The Global Catalogue of Microorganisms (GCM) 10K type strain sequencing project: providing services to taxonomists for standard genome sequencing and annotation.</title>
        <authorList>
            <consortium name="The Broad Institute Genomics Platform"/>
            <consortium name="The Broad Institute Genome Sequencing Center for Infectious Disease"/>
            <person name="Wu L."/>
            <person name="Ma J."/>
        </authorList>
    </citation>
    <scope>NUCLEOTIDE SEQUENCE [LARGE SCALE GENOMIC DNA]</scope>
    <source>
        <strain evidence="4">NBRC 113072</strain>
    </source>
</reference>
<comment type="caution">
    <text evidence="3">The sequence shown here is derived from an EMBL/GenBank/DDBJ whole genome shotgun (WGS) entry which is preliminary data.</text>
</comment>
<evidence type="ECO:0000313" key="3">
    <source>
        <dbReference type="EMBL" id="GMA38563.1"/>
    </source>
</evidence>
<dbReference type="InterPro" id="IPR025403">
    <property type="entry name" value="TgpA-like_C"/>
</dbReference>
<keyword evidence="1" id="KW-0812">Transmembrane</keyword>
<protein>
    <recommendedName>
        <fullName evidence="2">Protein-glutamine gamma-glutamyltransferase-like C-terminal domain-containing protein</fullName>
    </recommendedName>
</protein>
<dbReference type="Proteomes" id="UP001157126">
    <property type="component" value="Unassembled WGS sequence"/>
</dbReference>
<accession>A0ABQ6IMY0</accession>
<evidence type="ECO:0000256" key="1">
    <source>
        <dbReference type="SAM" id="Phobius"/>
    </source>
</evidence>
<dbReference type="EMBL" id="BSUO01000001">
    <property type="protein sequence ID" value="GMA38563.1"/>
    <property type="molecule type" value="Genomic_DNA"/>
</dbReference>
<evidence type="ECO:0000259" key="2">
    <source>
        <dbReference type="Pfam" id="PF13559"/>
    </source>
</evidence>
<keyword evidence="1" id="KW-0472">Membrane</keyword>
<name>A0ABQ6IMY0_9MICO</name>
<keyword evidence="4" id="KW-1185">Reference proteome</keyword>
<proteinExistence type="predicted"/>